<sequence>MRHPRPAALTAALLTCALTACAGSNASGKAAGPSITTSVPAATAEVGVITWNVPAGEPPTLDPARSAIESVSTIVANLCEGLFTLGPGYRPEPALATSVEHPDPLTYVIHLRAGVTFWNGDPVTTEDVLYSVQRILDPKLGSSWIGWAAHLDGIKATGDDEITVKLKKPDVVVPNFFAMPAFHVVQKSYAEKAGKDFGTAAGGVMCTGPYKVDDWAQGRQITLTRNDAWWNPARPKVKEVRFTFVTDPAAQVAALAGGDVDGQFSVPRAAHDQLAAKGRLLYGASLATTFLSVINPDGALSDLATRQALHALIDYQGIIQSVYRGTAQPLRALVPPQAWGYGRDVYQAEYDKLPQPAQDLAKARSLVAGSAKAKEKLVLAYTPAIEEENRIATAVADAATQAGMRVELRPLTAEQFGAVFSSPQARAGIDLLLSSGYLDFPEPLAYYQFFTTGNFYNFGGYRNKDYDVAIAAATVTDDADARAKEVAKAQAIMARDLVNIPIATQYVSVYHRSGLTGLVPRQSYLNTPWAAELGGA</sequence>
<feature type="chain" id="PRO_5046024983" evidence="5">
    <location>
        <begin position="23"/>
        <end position="536"/>
    </location>
</feature>
<dbReference type="Proteomes" id="UP001499843">
    <property type="component" value="Unassembled WGS sequence"/>
</dbReference>
<evidence type="ECO:0000256" key="4">
    <source>
        <dbReference type="ARBA" id="ARBA00022729"/>
    </source>
</evidence>
<keyword evidence="3" id="KW-0813">Transport</keyword>
<name>A0ABN3CTT0_9ACTN</name>
<reference evidence="7 8" key="1">
    <citation type="journal article" date="2019" name="Int. J. Syst. Evol. Microbiol.">
        <title>The Global Catalogue of Microorganisms (GCM) 10K type strain sequencing project: providing services to taxonomists for standard genome sequencing and annotation.</title>
        <authorList>
            <consortium name="The Broad Institute Genomics Platform"/>
            <consortium name="The Broad Institute Genome Sequencing Center for Infectious Disease"/>
            <person name="Wu L."/>
            <person name="Ma J."/>
        </authorList>
    </citation>
    <scope>NUCLEOTIDE SEQUENCE [LARGE SCALE GENOMIC DNA]</scope>
    <source>
        <strain evidence="7 8">JCM 16114</strain>
    </source>
</reference>
<evidence type="ECO:0000256" key="1">
    <source>
        <dbReference type="ARBA" id="ARBA00004196"/>
    </source>
</evidence>
<evidence type="ECO:0000256" key="3">
    <source>
        <dbReference type="ARBA" id="ARBA00022448"/>
    </source>
</evidence>
<dbReference type="InterPro" id="IPR000914">
    <property type="entry name" value="SBP_5_dom"/>
</dbReference>
<dbReference type="PROSITE" id="PS51257">
    <property type="entry name" value="PROKAR_LIPOPROTEIN"/>
    <property type="match status" value="1"/>
</dbReference>
<dbReference type="SUPFAM" id="SSF53850">
    <property type="entry name" value="Periplasmic binding protein-like II"/>
    <property type="match status" value="1"/>
</dbReference>
<dbReference type="Pfam" id="PF00496">
    <property type="entry name" value="SBP_bac_5"/>
    <property type="match status" value="1"/>
</dbReference>
<evidence type="ECO:0000256" key="2">
    <source>
        <dbReference type="ARBA" id="ARBA00005695"/>
    </source>
</evidence>
<accession>A0ABN3CTT0</accession>
<evidence type="ECO:0000313" key="7">
    <source>
        <dbReference type="EMBL" id="GAA2212865.1"/>
    </source>
</evidence>
<dbReference type="PANTHER" id="PTHR30290">
    <property type="entry name" value="PERIPLASMIC BINDING COMPONENT OF ABC TRANSPORTER"/>
    <property type="match status" value="1"/>
</dbReference>
<proteinExistence type="inferred from homology"/>
<comment type="subcellular location">
    <subcellularLocation>
        <location evidence="1">Cell envelope</location>
    </subcellularLocation>
</comment>
<dbReference type="PANTHER" id="PTHR30290:SF10">
    <property type="entry name" value="PERIPLASMIC OLIGOPEPTIDE-BINDING PROTEIN-RELATED"/>
    <property type="match status" value="1"/>
</dbReference>
<evidence type="ECO:0000313" key="8">
    <source>
        <dbReference type="Proteomes" id="UP001499843"/>
    </source>
</evidence>
<keyword evidence="8" id="KW-1185">Reference proteome</keyword>
<gene>
    <name evidence="7" type="ORF">GCM10009850_083270</name>
</gene>
<comment type="caution">
    <text evidence="7">The sequence shown here is derived from an EMBL/GenBank/DDBJ whole genome shotgun (WGS) entry which is preliminary data.</text>
</comment>
<dbReference type="InterPro" id="IPR030678">
    <property type="entry name" value="Peptide/Ni-bd"/>
</dbReference>
<dbReference type="Gene3D" id="3.10.105.10">
    <property type="entry name" value="Dipeptide-binding Protein, Domain 3"/>
    <property type="match status" value="1"/>
</dbReference>
<dbReference type="Gene3D" id="3.90.76.10">
    <property type="entry name" value="Dipeptide-binding Protein, Domain 1"/>
    <property type="match status" value="1"/>
</dbReference>
<keyword evidence="4 5" id="KW-0732">Signal</keyword>
<organism evidence="7 8">
    <name type="scientific">Nonomuraea monospora</name>
    <dbReference type="NCBI Taxonomy" id="568818"/>
    <lineage>
        <taxon>Bacteria</taxon>
        <taxon>Bacillati</taxon>
        <taxon>Actinomycetota</taxon>
        <taxon>Actinomycetes</taxon>
        <taxon>Streptosporangiales</taxon>
        <taxon>Streptosporangiaceae</taxon>
        <taxon>Nonomuraea</taxon>
    </lineage>
</organism>
<feature type="signal peptide" evidence="5">
    <location>
        <begin position="1"/>
        <end position="22"/>
    </location>
</feature>
<dbReference type="RefSeq" id="WP_344487758.1">
    <property type="nucleotide sequence ID" value="NZ_BAAAQX010000029.1"/>
</dbReference>
<dbReference type="PIRSF" id="PIRSF002741">
    <property type="entry name" value="MppA"/>
    <property type="match status" value="1"/>
</dbReference>
<dbReference type="CDD" id="cd00995">
    <property type="entry name" value="PBP2_NikA_DppA_OppA_like"/>
    <property type="match status" value="1"/>
</dbReference>
<comment type="similarity">
    <text evidence="2">Belongs to the bacterial solute-binding protein 5 family.</text>
</comment>
<feature type="domain" description="Solute-binding protein family 5" evidence="6">
    <location>
        <begin position="91"/>
        <end position="454"/>
    </location>
</feature>
<dbReference type="InterPro" id="IPR039424">
    <property type="entry name" value="SBP_5"/>
</dbReference>
<protein>
    <submittedName>
        <fullName evidence="7">ABC transporter substrate-binding protein</fullName>
    </submittedName>
</protein>
<dbReference type="EMBL" id="BAAAQX010000029">
    <property type="protein sequence ID" value="GAA2212865.1"/>
    <property type="molecule type" value="Genomic_DNA"/>
</dbReference>
<evidence type="ECO:0000259" key="6">
    <source>
        <dbReference type="Pfam" id="PF00496"/>
    </source>
</evidence>
<dbReference type="Gene3D" id="3.40.190.10">
    <property type="entry name" value="Periplasmic binding protein-like II"/>
    <property type="match status" value="1"/>
</dbReference>
<evidence type="ECO:0000256" key="5">
    <source>
        <dbReference type="SAM" id="SignalP"/>
    </source>
</evidence>